<dbReference type="SUPFAM" id="SSF48452">
    <property type="entry name" value="TPR-like"/>
    <property type="match status" value="1"/>
</dbReference>
<evidence type="ECO:0000256" key="1">
    <source>
        <dbReference type="ARBA" id="ARBA00022737"/>
    </source>
</evidence>
<dbReference type="Proteomes" id="UP001163046">
    <property type="component" value="Unassembled WGS sequence"/>
</dbReference>
<protein>
    <recommendedName>
        <fullName evidence="6">Kinesin light chain</fullName>
    </recommendedName>
</protein>
<dbReference type="AlphaFoldDB" id="A0A9W9ZLG8"/>
<proteinExistence type="predicted"/>
<reference evidence="4" key="1">
    <citation type="submission" date="2023-01" db="EMBL/GenBank/DDBJ databases">
        <title>Genome assembly of the deep-sea coral Lophelia pertusa.</title>
        <authorList>
            <person name="Herrera S."/>
            <person name="Cordes E."/>
        </authorList>
    </citation>
    <scope>NUCLEOTIDE SEQUENCE</scope>
    <source>
        <strain evidence="4">USNM1676648</strain>
        <tissue evidence="4">Polyp</tissue>
    </source>
</reference>
<gene>
    <name evidence="4" type="ORF">OS493_026236</name>
</gene>
<dbReference type="OrthoDB" id="381520at2759"/>
<dbReference type="PANTHER" id="PTHR45641:SF1">
    <property type="entry name" value="AAA+ ATPASE DOMAIN-CONTAINING PROTEIN"/>
    <property type="match status" value="1"/>
</dbReference>
<sequence>MFHVATTYNNLGTVHSDLGNLGQAKECHDRALAIRLEKLGPEHVDVASTYNKLGTVHSDLGNLGQPKECHDRALAIRLEKLGPEHVDVAMTWAKLGQAKEYHDRALAIRLEKLGPGHVDVATTYSNLGTVHSDLGNLGQAKECHDRALAIRLEKLGPGMLMSQPLTTTWVLYTVTWATWGQARSIMIMHWPFVWKSLDLGMLMSPTTYSNLGTVHSDLGNLGQAKECP</sequence>
<keyword evidence="1" id="KW-0677">Repeat</keyword>
<dbReference type="PANTHER" id="PTHR45641">
    <property type="entry name" value="TETRATRICOPEPTIDE REPEAT PROTEIN (AFU_ORTHOLOGUE AFUA_6G03870)"/>
    <property type="match status" value="1"/>
</dbReference>
<evidence type="ECO:0000313" key="4">
    <source>
        <dbReference type="EMBL" id="KAJ7383706.1"/>
    </source>
</evidence>
<evidence type="ECO:0000256" key="3">
    <source>
        <dbReference type="PROSITE-ProRule" id="PRU00339"/>
    </source>
</evidence>
<accession>A0A9W9ZLG8</accession>
<comment type="caution">
    <text evidence="4">The sequence shown here is derived from an EMBL/GenBank/DDBJ whole genome shotgun (WGS) entry which is preliminary data.</text>
</comment>
<dbReference type="InterPro" id="IPR019734">
    <property type="entry name" value="TPR_rpt"/>
</dbReference>
<keyword evidence="5" id="KW-1185">Reference proteome</keyword>
<dbReference type="PROSITE" id="PS50005">
    <property type="entry name" value="TPR"/>
    <property type="match status" value="2"/>
</dbReference>
<evidence type="ECO:0000313" key="5">
    <source>
        <dbReference type="Proteomes" id="UP001163046"/>
    </source>
</evidence>
<dbReference type="Pfam" id="PF13424">
    <property type="entry name" value="TPR_12"/>
    <property type="match status" value="2"/>
</dbReference>
<dbReference type="SMART" id="SM00028">
    <property type="entry name" value="TPR"/>
    <property type="match status" value="3"/>
</dbReference>
<dbReference type="InterPro" id="IPR011990">
    <property type="entry name" value="TPR-like_helical_dom_sf"/>
</dbReference>
<evidence type="ECO:0000256" key="2">
    <source>
        <dbReference type="ARBA" id="ARBA00022803"/>
    </source>
</evidence>
<dbReference type="EMBL" id="MU825895">
    <property type="protein sequence ID" value="KAJ7383706.1"/>
    <property type="molecule type" value="Genomic_DNA"/>
</dbReference>
<keyword evidence="2 3" id="KW-0802">TPR repeat</keyword>
<dbReference type="Gene3D" id="1.25.40.10">
    <property type="entry name" value="Tetratricopeptide repeat domain"/>
    <property type="match status" value="2"/>
</dbReference>
<feature type="repeat" description="TPR" evidence="3">
    <location>
        <begin position="5"/>
        <end position="38"/>
    </location>
</feature>
<name>A0A9W9ZLG8_9CNID</name>
<feature type="repeat" description="TPR" evidence="3">
    <location>
        <begin position="121"/>
        <end position="154"/>
    </location>
</feature>
<evidence type="ECO:0008006" key="6">
    <source>
        <dbReference type="Google" id="ProtNLM"/>
    </source>
</evidence>
<organism evidence="4 5">
    <name type="scientific">Desmophyllum pertusum</name>
    <dbReference type="NCBI Taxonomy" id="174260"/>
    <lineage>
        <taxon>Eukaryota</taxon>
        <taxon>Metazoa</taxon>
        <taxon>Cnidaria</taxon>
        <taxon>Anthozoa</taxon>
        <taxon>Hexacorallia</taxon>
        <taxon>Scleractinia</taxon>
        <taxon>Caryophylliina</taxon>
        <taxon>Caryophylliidae</taxon>
        <taxon>Desmophyllum</taxon>
    </lineage>
</organism>